<reference evidence="3" key="1">
    <citation type="submission" date="2016-05" db="EMBL/GenBank/DDBJ databases">
        <title>Comparative genomics of biotechnologically important yeasts.</title>
        <authorList>
            <consortium name="DOE Joint Genome Institute"/>
            <person name="Riley R."/>
            <person name="Haridas S."/>
            <person name="Wolfe K.H."/>
            <person name="Lopes M.R."/>
            <person name="Hittinger C.T."/>
            <person name="Goker M."/>
            <person name="Salamov A."/>
            <person name="Wisecaver J."/>
            <person name="Long T.M."/>
            <person name="Aerts A.L."/>
            <person name="Barry K."/>
            <person name="Choi C."/>
            <person name="Clum A."/>
            <person name="Coughlan A.Y."/>
            <person name="Deshpande S."/>
            <person name="Douglass A.P."/>
            <person name="Hanson S.J."/>
            <person name="Klenk H.-P."/>
            <person name="Labutti K."/>
            <person name="Lapidus A."/>
            <person name="Lindquist E."/>
            <person name="Lipzen A."/>
            <person name="Meier-Kolthoff J.P."/>
            <person name="Ohm R.A."/>
            <person name="Otillar R.P."/>
            <person name="Pangilinan J."/>
            <person name="Peng Y."/>
            <person name="Rokas A."/>
            <person name="Rosa C.A."/>
            <person name="Scheuner C."/>
            <person name="Sibirny A.A."/>
            <person name="Slot J.C."/>
            <person name="Stielow J.B."/>
            <person name="Sun H."/>
            <person name="Kurtzman C.P."/>
            <person name="Blackwell M."/>
            <person name="Grigoriev I.V."/>
            <person name="Jeffries T.W."/>
        </authorList>
    </citation>
    <scope>NUCLEOTIDE SEQUENCE [LARGE SCALE GENOMIC DNA]</scope>
    <source>
        <strain evidence="3">NRRL Y-1933</strain>
    </source>
</reference>
<dbReference type="Proteomes" id="UP000095085">
    <property type="component" value="Unassembled WGS sequence"/>
</dbReference>
<feature type="region of interest" description="Disordered" evidence="1">
    <location>
        <begin position="210"/>
        <end position="291"/>
    </location>
</feature>
<feature type="compositionally biased region" description="Basic residues" evidence="1">
    <location>
        <begin position="281"/>
        <end position="291"/>
    </location>
</feature>
<feature type="compositionally biased region" description="Low complexity" evidence="1">
    <location>
        <begin position="39"/>
        <end position="52"/>
    </location>
</feature>
<evidence type="ECO:0000313" key="3">
    <source>
        <dbReference type="Proteomes" id="UP000095085"/>
    </source>
</evidence>
<keyword evidence="3" id="KW-1185">Reference proteome</keyword>
<proteinExistence type="predicted"/>
<dbReference type="RefSeq" id="XP_020075978.1">
    <property type="nucleotide sequence ID" value="XM_020221270.1"/>
</dbReference>
<evidence type="ECO:0000313" key="2">
    <source>
        <dbReference type="EMBL" id="ODV66911.1"/>
    </source>
</evidence>
<feature type="compositionally biased region" description="Polar residues" evidence="1">
    <location>
        <begin position="242"/>
        <end position="275"/>
    </location>
</feature>
<sequence>MEMEEYTVTFKYDPARLTEVEAGSSKYLLTETPTKRTRNSTGSIGSTSNSNGEDGSSQDSPSKIVSFHYNKSALNSFSSLENDHDHHSGVAPTTRSIQRHRSRTPTPPSPTSRDERLQPPFNNTAFKHEVLLQSQPQPSPQDEETCRVEQLRKRTYRDSIESMKNYHNSIAKGGALPHDVETLWYYDLQNISQRLHYLREVYKTIQTLKKRKPNKTDLVSEPHSSNVATPMVLEDELLAPRHSQTYPEEEGYSSNDTDNSMTPNNRRRSQTSQEDTPMGKRMSRRRVQFQS</sequence>
<evidence type="ECO:0000256" key="1">
    <source>
        <dbReference type="SAM" id="MobiDB-lite"/>
    </source>
</evidence>
<dbReference type="GeneID" id="30995819"/>
<feature type="compositionally biased region" description="Polar residues" evidence="1">
    <location>
        <begin position="53"/>
        <end position="63"/>
    </location>
</feature>
<dbReference type="OrthoDB" id="4026805at2759"/>
<dbReference type="AlphaFoldDB" id="A0A1E4RI57"/>
<feature type="region of interest" description="Disordered" evidence="1">
    <location>
        <begin position="78"/>
        <end position="120"/>
    </location>
</feature>
<accession>A0A1E4RI57</accession>
<feature type="region of interest" description="Disordered" evidence="1">
    <location>
        <begin position="1"/>
        <end position="63"/>
    </location>
</feature>
<gene>
    <name evidence="2" type="ORF">HYPBUDRAFT_152917</name>
</gene>
<name>A0A1E4RI57_9ASCO</name>
<dbReference type="EMBL" id="KV454541">
    <property type="protein sequence ID" value="ODV66911.1"/>
    <property type="molecule type" value="Genomic_DNA"/>
</dbReference>
<organism evidence="2 3">
    <name type="scientific">Hyphopichia burtonii NRRL Y-1933</name>
    <dbReference type="NCBI Taxonomy" id="984485"/>
    <lineage>
        <taxon>Eukaryota</taxon>
        <taxon>Fungi</taxon>
        <taxon>Dikarya</taxon>
        <taxon>Ascomycota</taxon>
        <taxon>Saccharomycotina</taxon>
        <taxon>Pichiomycetes</taxon>
        <taxon>Debaryomycetaceae</taxon>
        <taxon>Hyphopichia</taxon>
    </lineage>
</organism>
<protein>
    <submittedName>
        <fullName evidence="2">Uncharacterized protein</fullName>
    </submittedName>
</protein>